<organism evidence="1 2">
    <name type="scientific">Hyphomonas jannaschiana VP2</name>
    <dbReference type="NCBI Taxonomy" id="1280952"/>
    <lineage>
        <taxon>Bacteria</taxon>
        <taxon>Pseudomonadati</taxon>
        <taxon>Pseudomonadota</taxon>
        <taxon>Alphaproteobacteria</taxon>
        <taxon>Hyphomonadales</taxon>
        <taxon>Hyphomonadaceae</taxon>
        <taxon>Hyphomonas</taxon>
    </lineage>
</organism>
<dbReference type="PANTHER" id="PTHR37417:SF2">
    <property type="entry name" value="67 KDA MYOSIN-CROSS-REACTIVE ANTIGEN FAMILY PROTEIN (AFU_ORTHOLOGUE AFUA_5G09970)"/>
    <property type="match status" value="1"/>
</dbReference>
<dbReference type="Pfam" id="PF06100">
    <property type="entry name" value="MCRA"/>
    <property type="match status" value="1"/>
</dbReference>
<dbReference type="InterPro" id="IPR036188">
    <property type="entry name" value="FAD/NAD-bd_sf"/>
</dbReference>
<sequence length="525" mass="58004">MSQDEDQPAHYYLAGGGIASLAAAVFLIRDAGVSGEQVTIFEKEDRFGGSLDGAGDAERGYLVRGGRMFEPNFVCTFDLLNSIPCGLPGGLSAKEDIFAFNRDVPGSSRCRLIRDGAKADTRLGLRLRDMRDLARLTQADEAALDGKAIDECFDPAFFRSNFWIMWSTMFAFQTWHSAIELARYLKRFIHLFPGFTRMEGVLRTRFNQYDSLIAPILDWLTERGVKFETEAAVIDATVSEAGDTSCISALLLERGGQSEIMPVSEKDRVFFTLGSMTANSVQGSNTAPPPPPETDSAWTLWKTLAAKSPIFGRPDVFCPDVTRTRWESFTVTLKTPAFVDHMEHFSGNRTGTGGLVSIADSGWMLCFVMFHQPHFHQQADGTYVFWGYGLLGDREGDYVKKPMAACTGEEILEELAGQLHLGDEADAMFRDAIVRPCMMPLITSQFMPRRAGDRPEVVPAGARNFACLGQYCEQKHDVVFTVEYSVRSAMTAVHRLAGGKPPPPVKRTDRNPIVIANALRTILAG</sequence>
<name>A0A059F668_9PROT</name>
<dbReference type="NCBIfam" id="NF010584">
    <property type="entry name" value="PRK13977.1"/>
    <property type="match status" value="1"/>
</dbReference>
<reference evidence="1 2" key="1">
    <citation type="journal article" date="2014" name="Antonie Van Leeuwenhoek">
        <title>Hyphomonas beringensis sp. nov. and Hyphomonas chukchiensis sp. nov., isolated from surface seawater of the Bering Sea and Chukchi Sea.</title>
        <authorList>
            <person name="Li C."/>
            <person name="Lai Q."/>
            <person name="Li G."/>
            <person name="Dong C."/>
            <person name="Wang J."/>
            <person name="Liao Y."/>
            <person name="Shao Z."/>
        </authorList>
    </citation>
    <scope>NUCLEOTIDE SEQUENCE [LARGE SCALE GENOMIC DNA]</scope>
    <source>
        <strain evidence="1 2">VP2</strain>
    </source>
</reference>
<dbReference type="OrthoDB" id="4540221at2"/>
<dbReference type="SUPFAM" id="SSF51905">
    <property type="entry name" value="FAD/NAD(P)-binding domain"/>
    <property type="match status" value="1"/>
</dbReference>
<dbReference type="InterPro" id="IPR010354">
    <property type="entry name" value="Oleate_hydratase"/>
</dbReference>
<dbReference type="PANTHER" id="PTHR37417">
    <property type="entry name" value="67 KDA MYOSIN-CROSS-REACTIVE ANTIGEN FAMILY PROTEIN (AFU_ORTHOLOGUE AFUA_5G09970)"/>
    <property type="match status" value="1"/>
</dbReference>
<dbReference type="Proteomes" id="UP000024816">
    <property type="component" value="Unassembled WGS sequence"/>
</dbReference>
<gene>
    <name evidence="1" type="ORF">HJA_17567</name>
</gene>
<dbReference type="GO" id="GO:0006631">
    <property type="term" value="P:fatty acid metabolic process"/>
    <property type="evidence" value="ECO:0007669"/>
    <property type="project" value="InterPro"/>
</dbReference>
<protein>
    <submittedName>
        <fullName evidence="1">Myosin-cross-reactive antigen</fullName>
    </submittedName>
</protein>
<dbReference type="Gene3D" id="3.50.50.60">
    <property type="entry name" value="FAD/NAD(P)-binding domain"/>
    <property type="match status" value="2"/>
</dbReference>
<dbReference type="PATRIC" id="fig|1280952.3.peg.3511"/>
<dbReference type="Gene3D" id="3.30.9.80">
    <property type="match status" value="1"/>
</dbReference>
<evidence type="ECO:0000313" key="1">
    <source>
        <dbReference type="EMBL" id="KCZ82647.1"/>
    </source>
</evidence>
<accession>A0A059F668</accession>
<proteinExistence type="predicted"/>
<dbReference type="eggNOG" id="COG4716">
    <property type="taxonomic scope" value="Bacteria"/>
</dbReference>
<comment type="caution">
    <text evidence="1">The sequence shown here is derived from an EMBL/GenBank/DDBJ whole genome shotgun (WGS) entry which is preliminary data.</text>
</comment>
<dbReference type="GO" id="GO:0071949">
    <property type="term" value="F:FAD binding"/>
    <property type="evidence" value="ECO:0007669"/>
    <property type="project" value="InterPro"/>
</dbReference>
<dbReference type="EMBL" id="ARYJ01000025">
    <property type="protein sequence ID" value="KCZ82647.1"/>
    <property type="molecule type" value="Genomic_DNA"/>
</dbReference>
<evidence type="ECO:0000313" key="2">
    <source>
        <dbReference type="Proteomes" id="UP000024816"/>
    </source>
</evidence>
<keyword evidence="2" id="KW-1185">Reference proteome</keyword>
<dbReference type="RefSeq" id="WP_035585079.1">
    <property type="nucleotide sequence ID" value="NZ_ARYJ01000025.1"/>
</dbReference>
<dbReference type="AlphaFoldDB" id="A0A059F668"/>
<dbReference type="GO" id="GO:0050151">
    <property type="term" value="F:oleate hydratase activity"/>
    <property type="evidence" value="ECO:0007669"/>
    <property type="project" value="InterPro"/>
</dbReference>